<dbReference type="AlphaFoldDB" id="A0A6A0H2B6"/>
<dbReference type="EMBL" id="JQDR03008592">
    <property type="protein sequence ID" value="KAA0196940.1"/>
    <property type="molecule type" value="Genomic_DNA"/>
</dbReference>
<gene>
    <name evidence="3" type="ORF">HAZT_HAZT007441</name>
</gene>
<dbReference type="InterPro" id="IPR001806">
    <property type="entry name" value="Small_GTPase"/>
</dbReference>
<dbReference type="SMART" id="SM00175">
    <property type="entry name" value="RAB"/>
    <property type="match status" value="1"/>
</dbReference>
<dbReference type="Pfam" id="PF00071">
    <property type="entry name" value="Ras"/>
    <property type="match status" value="1"/>
</dbReference>
<dbReference type="PRINTS" id="PR00449">
    <property type="entry name" value="RASTRNSFRMNG"/>
</dbReference>
<sequence length="122" mass="14120">MGYSLFLWQSCLIKRYCEQRFVARYIPTIGIDYGSTRVEVDDQVVSVHFFDTSGSPLFEEVRSEFYADMQGVLLVYDVTDQASFLALDSWMAELHHNLGQLVHYSKVAVFMILVSEYLMIVE</sequence>
<evidence type="ECO:0000256" key="2">
    <source>
        <dbReference type="ARBA" id="ARBA00023134"/>
    </source>
</evidence>
<reference evidence="3" key="1">
    <citation type="submission" date="2014-08" db="EMBL/GenBank/DDBJ databases">
        <authorList>
            <person name="Murali S."/>
            <person name="Richards S."/>
            <person name="Bandaranaike D."/>
            <person name="Bellair M."/>
            <person name="Blankenburg K."/>
            <person name="Chao H."/>
            <person name="Dinh H."/>
            <person name="Doddapaneni H."/>
            <person name="Dugan-Rocha S."/>
            <person name="Elkadiri S."/>
            <person name="Gnanaolivu R."/>
            <person name="Hughes D."/>
            <person name="Lee S."/>
            <person name="Li M."/>
            <person name="Ming W."/>
            <person name="Munidasa M."/>
            <person name="Muniz J."/>
            <person name="Nguyen L."/>
            <person name="Osuji N."/>
            <person name="Pu L.-L."/>
            <person name="Puazo M."/>
            <person name="Skinner E."/>
            <person name="Qu C."/>
            <person name="Quiroz J."/>
            <person name="Raj R."/>
            <person name="Weissenberger G."/>
            <person name="Xin Y."/>
            <person name="Zou X."/>
            <person name="Han Y."/>
            <person name="Worley K."/>
            <person name="Muzny D."/>
            <person name="Gibbs R."/>
        </authorList>
    </citation>
    <scope>NUCLEOTIDE SEQUENCE</scope>
    <source>
        <strain evidence="3">HAZT.00-mixed</strain>
        <tissue evidence="3">Whole organism</tissue>
    </source>
</reference>
<accession>A0A6A0H2B6</accession>
<evidence type="ECO:0000313" key="3">
    <source>
        <dbReference type="EMBL" id="KAA0196940.1"/>
    </source>
</evidence>
<name>A0A6A0H2B6_HYAAZ</name>
<reference evidence="3" key="2">
    <citation type="journal article" date="2018" name="Environ. Sci. Technol.">
        <title>The Toxicogenome of Hyalella azteca: A Model for Sediment Ecotoxicology and Evolutionary Toxicology.</title>
        <authorList>
            <person name="Poynton H.C."/>
            <person name="Hasenbein S."/>
            <person name="Benoit J.B."/>
            <person name="Sepulveda M.S."/>
            <person name="Poelchau M.F."/>
            <person name="Hughes D.S.T."/>
            <person name="Murali S.C."/>
            <person name="Chen S."/>
            <person name="Glastad K.M."/>
            <person name="Goodisman M.A.D."/>
            <person name="Werren J.H."/>
            <person name="Vineis J.H."/>
            <person name="Bowen J.L."/>
            <person name="Friedrich M."/>
            <person name="Jones J."/>
            <person name="Robertson H.M."/>
            <person name="Feyereisen R."/>
            <person name="Mechler-Hickson A."/>
            <person name="Mathers N."/>
            <person name="Lee C.E."/>
            <person name="Colbourne J.K."/>
            <person name="Biales A."/>
            <person name="Johnston J.S."/>
            <person name="Wellborn G.A."/>
            <person name="Rosendale A.J."/>
            <person name="Cridge A.G."/>
            <person name="Munoz-Torres M.C."/>
            <person name="Bain P.A."/>
            <person name="Manny A.R."/>
            <person name="Major K.M."/>
            <person name="Lambert F.N."/>
            <person name="Vulpe C.D."/>
            <person name="Tuck P."/>
            <person name="Blalock B.J."/>
            <person name="Lin Y.Y."/>
            <person name="Smith M.E."/>
            <person name="Ochoa-Acuna H."/>
            <person name="Chen M.M."/>
            <person name="Childers C.P."/>
            <person name="Qu J."/>
            <person name="Dugan S."/>
            <person name="Lee S.L."/>
            <person name="Chao H."/>
            <person name="Dinh H."/>
            <person name="Han Y."/>
            <person name="Doddapaneni H."/>
            <person name="Worley K.C."/>
            <person name="Muzny D.M."/>
            <person name="Gibbs R.A."/>
            <person name="Richards S."/>
        </authorList>
    </citation>
    <scope>NUCLEOTIDE SEQUENCE</scope>
    <source>
        <strain evidence="3">HAZT.00-mixed</strain>
        <tissue evidence="3">Whole organism</tissue>
    </source>
</reference>
<organism evidence="3">
    <name type="scientific">Hyalella azteca</name>
    <name type="common">Amphipod</name>
    <dbReference type="NCBI Taxonomy" id="294128"/>
    <lineage>
        <taxon>Eukaryota</taxon>
        <taxon>Metazoa</taxon>
        <taxon>Ecdysozoa</taxon>
        <taxon>Arthropoda</taxon>
        <taxon>Crustacea</taxon>
        <taxon>Multicrustacea</taxon>
        <taxon>Malacostraca</taxon>
        <taxon>Eumalacostraca</taxon>
        <taxon>Peracarida</taxon>
        <taxon>Amphipoda</taxon>
        <taxon>Senticaudata</taxon>
        <taxon>Talitrida</taxon>
        <taxon>Talitroidea</taxon>
        <taxon>Hyalellidae</taxon>
        <taxon>Hyalella</taxon>
    </lineage>
</organism>
<dbReference type="InterPro" id="IPR027417">
    <property type="entry name" value="P-loop_NTPase"/>
</dbReference>
<reference evidence="3" key="3">
    <citation type="submission" date="2019-06" db="EMBL/GenBank/DDBJ databases">
        <authorList>
            <person name="Poynton C."/>
            <person name="Hasenbein S."/>
            <person name="Benoit J.B."/>
            <person name="Sepulveda M.S."/>
            <person name="Poelchau M.F."/>
            <person name="Murali S.C."/>
            <person name="Chen S."/>
            <person name="Glastad K.M."/>
            <person name="Werren J.H."/>
            <person name="Vineis J.H."/>
            <person name="Bowen J.L."/>
            <person name="Friedrich M."/>
            <person name="Jones J."/>
            <person name="Robertson H.M."/>
            <person name="Feyereisen R."/>
            <person name="Mechler-Hickson A."/>
            <person name="Mathers N."/>
            <person name="Lee C.E."/>
            <person name="Colbourne J.K."/>
            <person name="Biales A."/>
            <person name="Johnston J.S."/>
            <person name="Wellborn G.A."/>
            <person name="Rosendale A.J."/>
            <person name="Cridge A.G."/>
            <person name="Munoz-Torres M.C."/>
            <person name="Bain P.A."/>
            <person name="Manny A.R."/>
            <person name="Major K.M."/>
            <person name="Lambert F.N."/>
            <person name="Vulpe C.D."/>
            <person name="Tuck P."/>
            <person name="Blalock B.J."/>
            <person name="Lin Y.-Y."/>
            <person name="Smith M.E."/>
            <person name="Ochoa-Acuna H."/>
            <person name="Chen M.-J.M."/>
            <person name="Childers C.P."/>
            <person name="Qu J."/>
            <person name="Dugan S."/>
            <person name="Lee S.L."/>
            <person name="Chao H."/>
            <person name="Dinh H."/>
            <person name="Han Y."/>
            <person name="Doddapaneni H."/>
            <person name="Worley K.C."/>
            <person name="Muzny D.M."/>
            <person name="Gibbs R.A."/>
            <person name="Richards S."/>
        </authorList>
    </citation>
    <scope>NUCLEOTIDE SEQUENCE</scope>
    <source>
        <strain evidence="3">HAZT.00-mixed</strain>
        <tissue evidence="3">Whole organism</tissue>
    </source>
</reference>
<dbReference type="PROSITE" id="PS51421">
    <property type="entry name" value="RAS"/>
    <property type="match status" value="1"/>
</dbReference>
<dbReference type="SUPFAM" id="SSF52540">
    <property type="entry name" value="P-loop containing nucleoside triphosphate hydrolases"/>
    <property type="match status" value="1"/>
</dbReference>
<dbReference type="PANTHER" id="PTHR47977">
    <property type="entry name" value="RAS-RELATED PROTEIN RAB"/>
    <property type="match status" value="1"/>
</dbReference>
<proteinExistence type="predicted"/>
<protein>
    <submittedName>
        <fullName evidence="3">Uncharacterized protein</fullName>
    </submittedName>
</protein>
<keyword evidence="1" id="KW-0547">Nucleotide-binding</keyword>
<dbReference type="PROSITE" id="PS51419">
    <property type="entry name" value="RAB"/>
    <property type="match status" value="1"/>
</dbReference>
<comment type="caution">
    <text evidence="3">The sequence shown here is derived from an EMBL/GenBank/DDBJ whole genome shotgun (WGS) entry which is preliminary data.</text>
</comment>
<evidence type="ECO:0000256" key="1">
    <source>
        <dbReference type="ARBA" id="ARBA00022741"/>
    </source>
</evidence>
<keyword evidence="2" id="KW-0342">GTP-binding</keyword>
<dbReference type="Gene3D" id="3.40.50.300">
    <property type="entry name" value="P-loop containing nucleotide triphosphate hydrolases"/>
    <property type="match status" value="1"/>
</dbReference>
<dbReference type="GO" id="GO:0005525">
    <property type="term" value="F:GTP binding"/>
    <property type="evidence" value="ECO:0007669"/>
    <property type="project" value="UniProtKB-KW"/>
</dbReference>
<dbReference type="GO" id="GO:0003924">
    <property type="term" value="F:GTPase activity"/>
    <property type="evidence" value="ECO:0007669"/>
    <property type="project" value="InterPro"/>
</dbReference>
<dbReference type="Proteomes" id="UP000711488">
    <property type="component" value="Unassembled WGS sequence"/>
</dbReference>
<dbReference type="InterPro" id="IPR050227">
    <property type="entry name" value="Rab"/>
</dbReference>